<accession>S8E3I9</accession>
<proteinExistence type="inferred from homology"/>
<dbReference type="Gene3D" id="2.60.40.420">
    <property type="entry name" value="Cupredoxins - blue copper proteins"/>
    <property type="match status" value="1"/>
</dbReference>
<dbReference type="GO" id="GO:0098552">
    <property type="term" value="C:side of membrane"/>
    <property type="evidence" value="ECO:0007669"/>
    <property type="project" value="UniProtKB-KW"/>
</dbReference>
<feature type="signal peptide" evidence="11">
    <location>
        <begin position="1"/>
        <end position="23"/>
    </location>
</feature>
<keyword evidence="8" id="KW-0449">Lipoprotein</keyword>
<evidence type="ECO:0000256" key="4">
    <source>
        <dbReference type="ARBA" id="ARBA00022729"/>
    </source>
</evidence>
<feature type="compositionally biased region" description="Pro residues" evidence="10">
    <location>
        <begin position="133"/>
        <end position="142"/>
    </location>
</feature>
<dbReference type="Proteomes" id="UP000015453">
    <property type="component" value="Unassembled WGS sequence"/>
</dbReference>
<feature type="region of interest" description="Disordered" evidence="10">
    <location>
        <begin position="132"/>
        <end position="158"/>
    </location>
</feature>
<dbReference type="CDD" id="cd11019">
    <property type="entry name" value="OsENODL1_like"/>
    <property type="match status" value="1"/>
</dbReference>
<comment type="caution">
    <text evidence="13">The sequence shown here is derived from an EMBL/GenBank/DDBJ whole genome shotgun (WGS) entry which is preliminary data.</text>
</comment>
<keyword evidence="4 11" id="KW-0732">Signal</keyword>
<dbReference type="GO" id="GO:0005886">
    <property type="term" value="C:plasma membrane"/>
    <property type="evidence" value="ECO:0007669"/>
    <property type="project" value="UniProtKB-SubCell"/>
</dbReference>
<dbReference type="InterPro" id="IPR003245">
    <property type="entry name" value="Phytocyanin_dom"/>
</dbReference>
<evidence type="ECO:0000256" key="8">
    <source>
        <dbReference type="ARBA" id="ARBA00023288"/>
    </source>
</evidence>
<evidence type="ECO:0000256" key="10">
    <source>
        <dbReference type="SAM" id="MobiDB-lite"/>
    </source>
</evidence>
<sequence>MASRMGFFFLVVIAVATTASVSGFQFDVGGEMGWRKPTGKEPETYNEWAARNRFRVGDQIVFKYENDSVLLVTSADYLNCMTTNPVSRFEDGDTVFDLDRPGYFFFLSGYPGHCQSGQRLILDVIHLHDDEAAPPPGFPPSPEAGGRETDDSGQTDVSSSAPSPIIFFFPLLLPCLVSYKLM</sequence>
<keyword evidence="6" id="KW-1015">Disulfide bond</keyword>
<dbReference type="PROSITE" id="PS51485">
    <property type="entry name" value="PHYTOCYANIN"/>
    <property type="match status" value="1"/>
</dbReference>
<protein>
    <submittedName>
        <fullName evidence="13">Uclacyanin-2</fullName>
    </submittedName>
</protein>
<dbReference type="OrthoDB" id="1933543at2759"/>
<dbReference type="InterPro" id="IPR039391">
    <property type="entry name" value="Phytocyanin-like"/>
</dbReference>
<dbReference type="PANTHER" id="PTHR33021:SF14">
    <property type="entry name" value="OS01G0272700 PROTEIN"/>
    <property type="match status" value="1"/>
</dbReference>
<evidence type="ECO:0000256" key="3">
    <source>
        <dbReference type="ARBA" id="ARBA00022622"/>
    </source>
</evidence>
<dbReference type="InterPro" id="IPR008972">
    <property type="entry name" value="Cupredoxin"/>
</dbReference>
<dbReference type="Pfam" id="PF02298">
    <property type="entry name" value="Cu_bind_like"/>
    <property type="match status" value="1"/>
</dbReference>
<organism evidence="13 14">
    <name type="scientific">Genlisea aurea</name>
    <dbReference type="NCBI Taxonomy" id="192259"/>
    <lineage>
        <taxon>Eukaryota</taxon>
        <taxon>Viridiplantae</taxon>
        <taxon>Streptophyta</taxon>
        <taxon>Embryophyta</taxon>
        <taxon>Tracheophyta</taxon>
        <taxon>Spermatophyta</taxon>
        <taxon>Magnoliopsida</taxon>
        <taxon>eudicotyledons</taxon>
        <taxon>Gunneridae</taxon>
        <taxon>Pentapetalae</taxon>
        <taxon>asterids</taxon>
        <taxon>lamiids</taxon>
        <taxon>Lamiales</taxon>
        <taxon>Lentibulariaceae</taxon>
        <taxon>Genlisea</taxon>
    </lineage>
</organism>
<keyword evidence="14" id="KW-1185">Reference proteome</keyword>
<keyword evidence="7" id="KW-0325">Glycoprotein</keyword>
<dbReference type="SUPFAM" id="SSF49503">
    <property type="entry name" value="Cupredoxins"/>
    <property type="match status" value="1"/>
</dbReference>
<evidence type="ECO:0000256" key="11">
    <source>
        <dbReference type="SAM" id="SignalP"/>
    </source>
</evidence>
<gene>
    <name evidence="13" type="ORF">M569_04473</name>
</gene>
<keyword evidence="2" id="KW-1003">Cell membrane</keyword>
<dbReference type="AlphaFoldDB" id="S8E3I9"/>
<dbReference type="InterPro" id="IPR041846">
    <property type="entry name" value="ENL_dom"/>
</dbReference>
<evidence type="ECO:0000256" key="7">
    <source>
        <dbReference type="ARBA" id="ARBA00023180"/>
    </source>
</evidence>
<keyword evidence="3" id="KW-0336">GPI-anchor</keyword>
<feature type="domain" description="Phytocyanin" evidence="12">
    <location>
        <begin position="24"/>
        <end position="126"/>
    </location>
</feature>
<evidence type="ECO:0000256" key="2">
    <source>
        <dbReference type="ARBA" id="ARBA00022475"/>
    </source>
</evidence>
<comment type="subcellular location">
    <subcellularLocation>
        <location evidence="1">Cell membrane</location>
        <topology evidence="1">Lipid-anchor</topology>
        <topology evidence="1">GPI-anchor</topology>
    </subcellularLocation>
</comment>
<evidence type="ECO:0000313" key="13">
    <source>
        <dbReference type="EMBL" id="EPS70288.1"/>
    </source>
</evidence>
<evidence type="ECO:0000256" key="9">
    <source>
        <dbReference type="ARBA" id="ARBA00035011"/>
    </source>
</evidence>
<keyword evidence="5" id="KW-0472">Membrane</keyword>
<dbReference type="FunFam" id="2.60.40.420:FF:000010">
    <property type="entry name" value="Early nodulin-like protein 1"/>
    <property type="match status" value="1"/>
</dbReference>
<reference evidence="13 14" key="1">
    <citation type="journal article" date="2013" name="BMC Genomics">
        <title>The miniature genome of a carnivorous plant Genlisea aurea contains a low number of genes and short non-coding sequences.</title>
        <authorList>
            <person name="Leushkin E.V."/>
            <person name="Sutormin R.A."/>
            <person name="Nabieva E.R."/>
            <person name="Penin A.A."/>
            <person name="Kondrashov A.S."/>
            <person name="Logacheva M.D."/>
        </authorList>
    </citation>
    <scope>NUCLEOTIDE SEQUENCE [LARGE SCALE GENOMIC DNA]</scope>
</reference>
<dbReference type="EMBL" id="AUSU01001738">
    <property type="protein sequence ID" value="EPS70288.1"/>
    <property type="molecule type" value="Genomic_DNA"/>
</dbReference>
<evidence type="ECO:0000256" key="6">
    <source>
        <dbReference type="ARBA" id="ARBA00023157"/>
    </source>
</evidence>
<evidence type="ECO:0000256" key="1">
    <source>
        <dbReference type="ARBA" id="ARBA00004609"/>
    </source>
</evidence>
<name>S8E3I9_9LAMI</name>
<comment type="similarity">
    <text evidence="9">Belongs to the early nodulin-like (ENODL) family.</text>
</comment>
<evidence type="ECO:0000313" key="14">
    <source>
        <dbReference type="Proteomes" id="UP000015453"/>
    </source>
</evidence>
<evidence type="ECO:0000256" key="5">
    <source>
        <dbReference type="ARBA" id="ARBA00023136"/>
    </source>
</evidence>
<dbReference type="PANTHER" id="PTHR33021">
    <property type="entry name" value="BLUE COPPER PROTEIN"/>
    <property type="match status" value="1"/>
</dbReference>
<dbReference type="GO" id="GO:0009055">
    <property type="term" value="F:electron transfer activity"/>
    <property type="evidence" value="ECO:0007669"/>
    <property type="project" value="InterPro"/>
</dbReference>
<feature type="chain" id="PRO_5004562738" evidence="11">
    <location>
        <begin position="24"/>
        <end position="182"/>
    </location>
</feature>
<evidence type="ECO:0000259" key="12">
    <source>
        <dbReference type="PROSITE" id="PS51485"/>
    </source>
</evidence>